<evidence type="ECO:0000313" key="1">
    <source>
        <dbReference type="EMBL" id="SHF88352.1"/>
    </source>
</evidence>
<evidence type="ECO:0000313" key="2">
    <source>
        <dbReference type="Proteomes" id="UP000184159"/>
    </source>
</evidence>
<dbReference type="Proteomes" id="UP000184159">
    <property type="component" value="Unassembled WGS sequence"/>
</dbReference>
<proteinExistence type="predicted"/>
<evidence type="ECO:0008006" key="3">
    <source>
        <dbReference type="Google" id="ProtNLM"/>
    </source>
</evidence>
<protein>
    <recommendedName>
        <fullName evidence="3">Mu-like prophage protein gp37</fullName>
    </recommendedName>
</protein>
<accession>A0A1M5FB75</accession>
<dbReference type="RefSeq" id="WP_072961988.1">
    <property type="nucleotide sequence ID" value="NZ_FQUH01000019.1"/>
</dbReference>
<keyword evidence="2" id="KW-1185">Reference proteome</keyword>
<dbReference type="EMBL" id="FQUH01000019">
    <property type="protein sequence ID" value="SHF88352.1"/>
    <property type="molecule type" value="Genomic_DNA"/>
</dbReference>
<sequence>MSTRPSFETAGSTVYACQQVVEYLKPLLEGGERDIDKVEVVERHIGRLNTQDELKRWMGSRDGGIRIAALNSSDYERIGGAIIGTVTMAAYIFAADKYGYQRDERAEVIAGQLVIAMMASSMPPNAYGKATNLRCDNLYSDSIDSKGVAMWSVTWSQKWQLNVPIDLATLDDFITFDFKGEIAEGAPLIEGEQTLPQEEE</sequence>
<reference evidence="2" key="1">
    <citation type="submission" date="2016-11" db="EMBL/GenBank/DDBJ databases">
        <authorList>
            <person name="Varghese N."/>
            <person name="Submissions S."/>
        </authorList>
    </citation>
    <scope>NUCLEOTIDE SEQUENCE [LARGE SCALE GENOMIC DNA]</scope>
    <source>
        <strain evidence="2">DSM 21264</strain>
    </source>
</reference>
<organism evidence="1 2">
    <name type="scientific">Vibrio gazogenes DSM 21264 = NBRC 103151</name>
    <dbReference type="NCBI Taxonomy" id="1123492"/>
    <lineage>
        <taxon>Bacteria</taxon>
        <taxon>Pseudomonadati</taxon>
        <taxon>Pseudomonadota</taxon>
        <taxon>Gammaproteobacteria</taxon>
        <taxon>Vibrionales</taxon>
        <taxon>Vibrionaceae</taxon>
        <taxon>Vibrio</taxon>
    </lineage>
</organism>
<dbReference type="AlphaFoldDB" id="A0A1M5FB75"/>
<gene>
    <name evidence="1" type="ORF">SAMN02745781_03410</name>
</gene>
<name>A0A1M5FB75_VIBGA</name>